<proteinExistence type="predicted"/>
<dbReference type="Gene3D" id="3.30.420.10">
    <property type="entry name" value="Ribonuclease H-like superfamily/Ribonuclease H"/>
    <property type="match status" value="1"/>
</dbReference>
<dbReference type="Pfam" id="PF24764">
    <property type="entry name" value="rva_4"/>
    <property type="match status" value="1"/>
</dbReference>
<comment type="caution">
    <text evidence="2">The sequence shown here is derived from an EMBL/GenBank/DDBJ whole genome shotgun (WGS) entry which is preliminary data.</text>
</comment>
<gene>
    <name evidence="2" type="ORF">P5673_029637</name>
</gene>
<evidence type="ECO:0000313" key="2">
    <source>
        <dbReference type="EMBL" id="KAK2549815.1"/>
    </source>
</evidence>
<reference evidence="2" key="2">
    <citation type="journal article" date="2023" name="Science">
        <title>Genomic signatures of disease resistance in endangered staghorn corals.</title>
        <authorList>
            <person name="Vollmer S.V."/>
            <person name="Selwyn J.D."/>
            <person name="Despard B.A."/>
            <person name="Roesel C.L."/>
        </authorList>
    </citation>
    <scope>NUCLEOTIDE SEQUENCE</scope>
    <source>
        <strain evidence="2">K2</strain>
    </source>
</reference>
<dbReference type="PANTHER" id="PTHR46791">
    <property type="entry name" value="EXPRESSED PROTEIN"/>
    <property type="match status" value="1"/>
</dbReference>
<keyword evidence="3" id="KW-1185">Reference proteome</keyword>
<dbReference type="EMBL" id="JARQWQ010000120">
    <property type="protein sequence ID" value="KAK2549815.1"/>
    <property type="molecule type" value="Genomic_DNA"/>
</dbReference>
<dbReference type="PANTHER" id="PTHR46791:SF4">
    <property type="match status" value="1"/>
</dbReference>
<evidence type="ECO:0000313" key="3">
    <source>
        <dbReference type="Proteomes" id="UP001249851"/>
    </source>
</evidence>
<dbReference type="GO" id="GO:0003676">
    <property type="term" value="F:nucleic acid binding"/>
    <property type="evidence" value="ECO:0007669"/>
    <property type="project" value="InterPro"/>
</dbReference>
<dbReference type="InterPro" id="IPR012337">
    <property type="entry name" value="RNaseH-like_sf"/>
</dbReference>
<dbReference type="InterPro" id="IPR036397">
    <property type="entry name" value="RNaseH_sf"/>
</dbReference>
<dbReference type="GO" id="GO:0015074">
    <property type="term" value="P:DNA integration"/>
    <property type="evidence" value="ECO:0007669"/>
    <property type="project" value="InterPro"/>
</dbReference>
<dbReference type="SUPFAM" id="SSF53098">
    <property type="entry name" value="Ribonuclease H-like"/>
    <property type="match status" value="1"/>
</dbReference>
<dbReference type="Proteomes" id="UP001249851">
    <property type="component" value="Unassembled WGS sequence"/>
</dbReference>
<reference evidence="2" key="1">
    <citation type="journal article" date="2023" name="G3 (Bethesda)">
        <title>Whole genome assembly and annotation of the endangered Caribbean coral Acropora cervicornis.</title>
        <authorList>
            <person name="Selwyn J.D."/>
            <person name="Vollmer S.V."/>
        </authorList>
    </citation>
    <scope>NUCLEOTIDE SEQUENCE</scope>
    <source>
        <strain evidence="2">K2</strain>
    </source>
</reference>
<dbReference type="AlphaFoldDB" id="A0AAD9UU74"/>
<dbReference type="PROSITE" id="PS50994">
    <property type="entry name" value="INTEGRASE"/>
    <property type="match status" value="1"/>
</dbReference>
<accession>A0AAD9UU74</accession>
<sequence>MTIHRRKYFVPTPNSLWHIDSGHKRIRYKLITHVCIDGKTRLLIYASCCDNNKADTVLSLFQKGVEQWGLPSRVRCDYGMENFYVGQYMIDHRGEGRGSIITGSSVHNSRVERAHRDMEDESILEILDNVHLYSLHYVFIPRINRSLDEFIQQMNNHPVSSENNQSPLQMWEKGMLDNMHSGYTALSPAEIDDFGVDPEGLLPVDEEDYQVNVSPPSIEVSDNHLTQMPCPLQSDENSGVNIFKQCVELLNSFLS</sequence>
<organism evidence="2 3">
    <name type="scientific">Acropora cervicornis</name>
    <name type="common">Staghorn coral</name>
    <dbReference type="NCBI Taxonomy" id="6130"/>
    <lineage>
        <taxon>Eukaryota</taxon>
        <taxon>Metazoa</taxon>
        <taxon>Cnidaria</taxon>
        <taxon>Anthozoa</taxon>
        <taxon>Hexacorallia</taxon>
        <taxon>Scleractinia</taxon>
        <taxon>Astrocoeniina</taxon>
        <taxon>Acroporidae</taxon>
        <taxon>Acropora</taxon>
    </lineage>
</organism>
<protein>
    <recommendedName>
        <fullName evidence="1">Integrase catalytic domain-containing protein</fullName>
    </recommendedName>
</protein>
<dbReference type="InterPro" id="IPR058913">
    <property type="entry name" value="Integrase_dom_put"/>
</dbReference>
<name>A0AAD9UU74_ACRCE</name>
<dbReference type="InterPro" id="IPR001584">
    <property type="entry name" value="Integrase_cat-core"/>
</dbReference>
<evidence type="ECO:0000259" key="1">
    <source>
        <dbReference type="PROSITE" id="PS50994"/>
    </source>
</evidence>
<feature type="domain" description="Integrase catalytic" evidence="1">
    <location>
        <begin position="9"/>
        <end position="175"/>
    </location>
</feature>